<feature type="domain" description="Fibronectin type-III" evidence="12">
    <location>
        <begin position="1730"/>
        <end position="1817"/>
    </location>
</feature>
<proteinExistence type="predicted"/>
<dbReference type="InterPro" id="IPR003961">
    <property type="entry name" value="FN3_dom"/>
</dbReference>
<feature type="disulfide bond" evidence="9">
    <location>
        <begin position="367"/>
        <end position="393"/>
    </location>
</feature>
<dbReference type="SMART" id="SM00059">
    <property type="entry name" value="FN2"/>
    <property type="match status" value="2"/>
</dbReference>
<dbReference type="Gene3D" id="2.10.70.10">
    <property type="entry name" value="Complement Module, domain 1"/>
    <property type="match status" value="12"/>
</dbReference>
<evidence type="ECO:0000256" key="2">
    <source>
        <dbReference type="ARBA" id="ARBA00022486"/>
    </source>
</evidence>
<dbReference type="Pfam" id="PF00039">
    <property type="entry name" value="fn1"/>
    <property type="match status" value="10"/>
</dbReference>
<name>A0A9Q1F7Y9_SYNKA</name>
<protein>
    <recommendedName>
        <fullName evidence="1">Fibronectin</fullName>
    </recommendedName>
</protein>
<dbReference type="GO" id="GO:0006953">
    <property type="term" value="P:acute-phase response"/>
    <property type="evidence" value="ECO:0007669"/>
    <property type="project" value="UniProtKB-KW"/>
</dbReference>
<feature type="domain" description="Fibronectin type-III" evidence="12">
    <location>
        <begin position="721"/>
        <end position="813"/>
    </location>
</feature>
<accession>A0A9Q1F7Y9</accession>
<keyword evidence="5" id="KW-0130">Cell adhesion</keyword>
<dbReference type="FunFam" id="2.60.40.10:FF:000227">
    <property type="entry name" value="Fibronectin isoform X1"/>
    <property type="match status" value="2"/>
</dbReference>
<evidence type="ECO:0000256" key="9">
    <source>
        <dbReference type="PROSITE-ProRule" id="PRU00479"/>
    </source>
</evidence>
<dbReference type="InterPro" id="IPR013783">
    <property type="entry name" value="Ig-like_fold"/>
</dbReference>
<evidence type="ECO:0000256" key="3">
    <source>
        <dbReference type="ARBA" id="ARBA00022674"/>
    </source>
</evidence>
<dbReference type="FunFam" id="2.60.40.10:FF:000099">
    <property type="entry name" value="Fibronectin 1"/>
    <property type="match status" value="5"/>
</dbReference>
<gene>
    <name evidence="15" type="ORF">SKAU_G00242590</name>
</gene>
<dbReference type="SMART" id="SM00060">
    <property type="entry name" value="FN3"/>
    <property type="match status" value="17"/>
</dbReference>
<dbReference type="GO" id="GO:0007160">
    <property type="term" value="P:cell-matrix adhesion"/>
    <property type="evidence" value="ECO:0007669"/>
    <property type="project" value="TreeGrafter"/>
</dbReference>
<feature type="domain" description="Fibronectin type-III" evidence="12">
    <location>
        <begin position="1090"/>
        <end position="1176"/>
    </location>
</feature>
<feature type="disulfide bond" evidence="9">
    <location>
        <begin position="427"/>
        <end position="453"/>
    </location>
</feature>
<keyword evidence="3" id="KW-0358">Heparin-binding</keyword>
<feature type="domain" description="Fibronectin type-III" evidence="12">
    <location>
        <begin position="1544"/>
        <end position="1637"/>
    </location>
</feature>
<evidence type="ECO:0000259" key="12">
    <source>
        <dbReference type="PROSITE" id="PS50853"/>
    </source>
</evidence>
<feature type="domain" description="Fibronectin type-III" evidence="12">
    <location>
        <begin position="2003"/>
        <end position="2093"/>
    </location>
</feature>
<feature type="domain" description="Fibronectin type-III" evidence="12">
    <location>
        <begin position="1910"/>
        <end position="2000"/>
    </location>
</feature>
<feature type="domain" description="Fibronectin type-II" evidence="14">
    <location>
        <begin position="362"/>
        <end position="410"/>
    </location>
</feature>
<keyword evidence="6" id="KW-0133">Cell shape</keyword>
<dbReference type="SUPFAM" id="SSF49265">
    <property type="entry name" value="Fibronectin type III"/>
    <property type="match status" value="11"/>
</dbReference>
<dbReference type="Proteomes" id="UP001152622">
    <property type="component" value="Chromosome 8"/>
</dbReference>
<sequence>MTSSPVTGLLVALCIGTAVHCMPKNKNRRQAQEQVYPSLDDATSFSSLVPSVSQDSCNENGRYYGLNQQWERQYLGSTLICTCHGVAGIKCKTKPEAEETCYDKVNARSYRVGETYERPKDGMIWDCTCIGSSRGKISCTIANRCHEGGQSYKIGDTWKRPHDTGSYMLECVCLGNGKGEWTCKPVAERCYDNTAGTSYLVGETWEKPYQGWMMVDCTCLGEGSGRITCTSRNRCNDQDTQTSYRIGDTWSKADAQGHVLQCLCTGNGRGEWKCERHASLHTSSLGTGSRVVTNVQPAVYHPLPHPEPPVEGTCLTDSGVSYFLGMRWIKTQGSKQMLCTCLGNGVSCEEWEGHSQVYGGNSNGQPCVFPFVFMGQTYYSCTSDGRNDGQLWCSTASDYEAERLYSYCTEKHVLVTTRGGNSNGALCHFPYLYNGRNYTDCTADGRRDGMRWCGTTYNYDGEQKFGFCPMAAHEEVCTTSEGVMYRSGDQWDKRHDVLGHMMRCTCMGNGRGEWSCIAYSQLKDQCIVDGLNYEVNQTFTKRHDEGYMMNCTCFGQGRGRWKCDAIDQCQEPETRVFYQIGESWDKVIHGIPYRCHCYGNGIGELSCEPQQTGTGPVQVIITETGNQPNSHPIQWNTPSSAHITQYILKWKQKNSRAPWKQVNIPGHLNSYTIAGLRPGVTYEGQLISILRYGRREVTRFDFTTTYGSLATSEGETTQPPPTVDISESVTEITSSSFVISWVSASDTVSGFRVEYELSEDGAKPMVLVLPHTATSVNINELLPGRKYTVNVYEVTPEGAPNLILTTSQTTAPDAPSEHVVGEVEDTSIVVSWSKPLAPITGYRVVYTPSIEGSSTELTLPDTATSVTLSDLRPGLLYNISIYAVEETLESEPVFVQVHTSGEPLTEEVSSPTDLQFYEVSDVKITIIWTAPPSEVSGYRVSVLPLIAGSTPQHEIQLPVTRNAYAEVSPLQPGTLYRFYIYAIGGGEESEPLVGEKATKPDAPTDLQFTNVTEESAIVIWGVPRARITGYRLFLTEGSNSKQLRVAPRLSQYTLLNLRPDTEYTVTLHSETDNVVSEGAHAVFTTSQPMGNAPRLSTEVTDTSIIISWTPVPRVEYRLSVRPSQGGEAPREVTSDSGSIYISGLTPGVEYTYSVQPVINGRDHGTPITRRVVTRLSPPTDLNLESNPENGELTVQWTDTKTPDITGYRVACTPTNGQQGNSVEEFVKAGQTSCTLENLIPGLEYNVSVFTVKDDLESEPVSTTITPDVPQLTDLNFVDVTDTTIGLKWISLNYTAVTGYRITVVAAGESVPIFQDMVESTAGYYTVNGLEPGIDYDISVTTVTESGESKPTTLTQQTAVPAPTNLNFGEVGSDSIEVTWSAPSVHAPTEISRFIVRYHPINNDDDITERNVGGDTNSVVLRGLLPNTEYVVSVVCVYEQRESKPVTGTQKTALDSPTALDFSEVLTNSFTVHWVAPRAVITGYKIRYQAASGGRSKDERLPPSRNHFTLTGLAPETEYIIHIHAVSGSQESRPLTGRQATISDAPTDLVVTTSTPTSITIRWDAPSVSVRYYRITHGETGGHSTPKEFTVPGSQSSATIGNLRPGSDYTITVYAVTGRGDSPASSTPVTITYKTDIEAPSGMEVTDVKDSTITVRWTPAQGPVTGYRVTGTPKNGQGPSFSEVVAPDQTEITFSGLMPTAEYELSVYALGQDGESPPLVETAITSVDRPKDLIFSDVDSTSMRISWEGPDGAVTSYRVLYSSSEEGERELRPAPDGDAETAELQGLHPGTEYTIRVIAVHDRTPSPALEGTQATAIPAPTNLEFTQVGPSTFTISWDAPSAQLSGYRVVVNPKNKSGPTKEISLAPDTTQVFISSLMVATMYEVQVYALKDTLTSRPLQGEVTTLDTISPPRRVRISDIKDSSITLTWRSKVETISGFLIDATPVGGSQTPIQRTISPELRSYTLTGLQPGTTYTIHFYTLNGEARSAPFTLTASTIKPSVEGPSNIRFTSLTPNAISFTWDAPRTRITGYFITYEQSGGVPRELTPRPHAGMNYATVSGLKPGTEYIIKIIALQGSQRSTPLVGKARTQPEPQLPVPQLPIPHHTGPDGLDVPDDVTPDFDQNRVHLVGTSGQDGLGQQGQHIYTEYQSLGNNGPRQPQYPHARETLVNVPLVGADGELVPVLRVNERPVLGFPFGFPENDTGIPQESQTQTTVSWQPFQQSSEYVLSCHPVTHRNEKVFQMSLPGTSTSATLVGLTSGASYNVIVEAIKGALKHKILEEMITVSNTVPGNVPSKDVCYDTFTATYHEVDDEWERMSDTGFKLWCRCLGLGSGHFRCDSSKWCHDNGNNYRIGEKWDRQAENGHMMSCTCLGNGKGEFKCEPHESTCYDNGNVYKVGNQWQKEYLGAICTCTCYGGQQGWRCENCRRPGADLDVDLVHPVRTDMYDRYRDNTLRKLNIQCPIECLRPELLADAQNPRE</sequence>
<dbReference type="InterPro" id="IPR036116">
    <property type="entry name" value="FN3_sf"/>
</dbReference>
<dbReference type="GO" id="GO:0005201">
    <property type="term" value="F:extracellular matrix structural constituent"/>
    <property type="evidence" value="ECO:0007669"/>
    <property type="project" value="TreeGrafter"/>
</dbReference>
<dbReference type="FunFam" id="2.10.10.10:FF:000001">
    <property type="entry name" value="Fibronectin 1a isoform 1"/>
    <property type="match status" value="2"/>
</dbReference>
<dbReference type="PANTHER" id="PTHR46708:SF4">
    <property type="entry name" value="FIBRONECTIN"/>
    <property type="match status" value="1"/>
</dbReference>
<feature type="domain" description="Fibronectin type-III" evidence="12">
    <location>
        <begin position="1361"/>
        <end position="1455"/>
    </location>
</feature>
<dbReference type="InterPro" id="IPR000562">
    <property type="entry name" value="FN_type2_dom"/>
</dbReference>
<dbReference type="PROSITE" id="PS01253">
    <property type="entry name" value="FN1_1"/>
    <property type="match status" value="4"/>
</dbReference>
<feature type="domain" description="Fibronectin type-III" evidence="12">
    <location>
        <begin position="615"/>
        <end position="708"/>
    </location>
</feature>
<dbReference type="GO" id="GO:0043394">
    <property type="term" value="F:proteoglycan binding"/>
    <property type="evidence" value="ECO:0007669"/>
    <property type="project" value="TreeGrafter"/>
</dbReference>
<evidence type="ECO:0000256" key="6">
    <source>
        <dbReference type="ARBA" id="ARBA00022960"/>
    </source>
</evidence>
<dbReference type="FunFam" id="2.10.70.10:FF:000018">
    <property type="entry name" value="Fibronectin 1"/>
    <property type="match status" value="2"/>
</dbReference>
<feature type="domain" description="Fibronectin type-II" evidence="14">
    <location>
        <begin position="422"/>
        <end position="470"/>
    </location>
</feature>
<dbReference type="FunFam" id="2.10.70.10:FF:000006">
    <property type="entry name" value="Fibronectin 1"/>
    <property type="match status" value="2"/>
</dbReference>
<dbReference type="GO" id="GO:0005178">
    <property type="term" value="F:integrin binding"/>
    <property type="evidence" value="ECO:0007669"/>
    <property type="project" value="TreeGrafter"/>
</dbReference>
<keyword evidence="7 9" id="KW-1015">Disulfide bond</keyword>
<keyword evidence="2" id="KW-0011">Acute phase</keyword>
<dbReference type="CDD" id="cd00061">
    <property type="entry name" value="FN1"/>
    <property type="match status" value="11"/>
</dbReference>
<dbReference type="FunFam" id="2.60.40.10:FF:000336">
    <property type="entry name" value="fibronectin isoform X1"/>
    <property type="match status" value="1"/>
</dbReference>
<organism evidence="15 16">
    <name type="scientific">Synaphobranchus kaupii</name>
    <name type="common">Kaup's arrowtooth eel</name>
    <dbReference type="NCBI Taxonomy" id="118154"/>
    <lineage>
        <taxon>Eukaryota</taxon>
        <taxon>Metazoa</taxon>
        <taxon>Chordata</taxon>
        <taxon>Craniata</taxon>
        <taxon>Vertebrata</taxon>
        <taxon>Euteleostomi</taxon>
        <taxon>Actinopterygii</taxon>
        <taxon>Neopterygii</taxon>
        <taxon>Teleostei</taxon>
        <taxon>Anguilliformes</taxon>
        <taxon>Synaphobranchidae</taxon>
        <taxon>Synaphobranchus</taxon>
    </lineage>
</organism>
<feature type="disulfide bond" evidence="9">
    <location>
        <begin position="441"/>
        <end position="468"/>
    </location>
</feature>
<dbReference type="CDD" id="cd00062">
    <property type="entry name" value="FN2"/>
    <property type="match status" value="2"/>
</dbReference>
<dbReference type="PROSITE" id="PS50853">
    <property type="entry name" value="FN3"/>
    <property type="match status" value="17"/>
</dbReference>
<evidence type="ECO:0000256" key="5">
    <source>
        <dbReference type="ARBA" id="ARBA00022889"/>
    </source>
</evidence>
<dbReference type="EMBL" id="JAINUF010000008">
    <property type="protein sequence ID" value="KAJ8352783.1"/>
    <property type="molecule type" value="Genomic_DNA"/>
</dbReference>
<comment type="caution">
    <text evidence="15">The sequence shown here is derived from an EMBL/GenBank/DDBJ whole genome shotgun (WGS) entry which is preliminary data.</text>
</comment>
<dbReference type="GO" id="GO:0008201">
    <property type="term" value="F:heparin binding"/>
    <property type="evidence" value="ECO:0007669"/>
    <property type="project" value="UniProtKB-KW"/>
</dbReference>
<dbReference type="FunFam" id="2.10.70.10:FF:000007">
    <property type="entry name" value="Fibronectin 1"/>
    <property type="match status" value="2"/>
</dbReference>
<dbReference type="Pfam" id="PF00041">
    <property type="entry name" value="fn3"/>
    <property type="match status" value="17"/>
</dbReference>
<dbReference type="Gene3D" id="2.10.10.10">
    <property type="entry name" value="Fibronectin, type II, collagen-binding"/>
    <property type="match status" value="2"/>
</dbReference>
<feature type="disulfide bond" evidence="9">
    <location>
        <begin position="381"/>
        <end position="408"/>
    </location>
</feature>
<dbReference type="GO" id="GO:0007044">
    <property type="term" value="P:cell-substrate junction assembly"/>
    <property type="evidence" value="ECO:0007669"/>
    <property type="project" value="TreeGrafter"/>
</dbReference>
<feature type="domain" description="Fibronectin type-I" evidence="13">
    <location>
        <begin position="2386"/>
        <end position="2426"/>
    </location>
</feature>
<keyword evidence="8" id="KW-0325">Glycoprotein</keyword>
<dbReference type="PROSITE" id="PS51091">
    <property type="entry name" value="FN1_2"/>
    <property type="match status" value="10"/>
</dbReference>
<evidence type="ECO:0000259" key="13">
    <source>
        <dbReference type="PROSITE" id="PS51091"/>
    </source>
</evidence>
<dbReference type="Pfam" id="PF00040">
    <property type="entry name" value="fn2"/>
    <property type="match status" value="2"/>
</dbReference>
<dbReference type="FunFam" id="2.10.70.10:FF:000004">
    <property type="entry name" value="Fibronectin 1"/>
    <property type="match status" value="1"/>
</dbReference>
<dbReference type="GO" id="GO:0007399">
    <property type="term" value="P:nervous system development"/>
    <property type="evidence" value="ECO:0007669"/>
    <property type="project" value="TreeGrafter"/>
</dbReference>
<feature type="domain" description="Fibronectin type-I" evidence="13">
    <location>
        <begin position="475"/>
        <end position="519"/>
    </location>
</feature>
<feature type="domain" description="Fibronectin type-I" evidence="13">
    <location>
        <begin position="188"/>
        <end position="232"/>
    </location>
</feature>
<feature type="domain" description="Fibronectin type-III" evidence="12">
    <location>
        <begin position="2198"/>
        <end position="2291"/>
    </location>
</feature>
<dbReference type="InterPro" id="IPR013806">
    <property type="entry name" value="Kringle-like"/>
</dbReference>
<evidence type="ECO:0000259" key="14">
    <source>
        <dbReference type="PROSITE" id="PS51092"/>
    </source>
</evidence>
<reference evidence="15" key="1">
    <citation type="journal article" date="2023" name="Science">
        <title>Genome structures resolve the early diversification of teleost fishes.</title>
        <authorList>
            <person name="Parey E."/>
            <person name="Louis A."/>
            <person name="Montfort J."/>
            <person name="Bouchez O."/>
            <person name="Roques C."/>
            <person name="Iampietro C."/>
            <person name="Lluch J."/>
            <person name="Castinel A."/>
            <person name="Donnadieu C."/>
            <person name="Desvignes T."/>
            <person name="Floi Bucao C."/>
            <person name="Jouanno E."/>
            <person name="Wen M."/>
            <person name="Mejri S."/>
            <person name="Dirks R."/>
            <person name="Jansen H."/>
            <person name="Henkel C."/>
            <person name="Chen W.J."/>
            <person name="Zahm M."/>
            <person name="Cabau C."/>
            <person name="Klopp C."/>
            <person name="Thompson A.W."/>
            <person name="Robinson-Rechavi M."/>
            <person name="Braasch I."/>
            <person name="Lecointre G."/>
            <person name="Bobe J."/>
            <person name="Postlethwait J.H."/>
            <person name="Berthelot C."/>
            <person name="Roest Crollius H."/>
            <person name="Guiguen Y."/>
        </authorList>
    </citation>
    <scope>NUCLEOTIDE SEQUENCE</scope>
    <source>
        <strain evidence="15">WJC10195</strain>
    </source>
</reference>
<keyword evidence="4" id="KW-0677">Repeat</keyword>
<feature type="domain" description="Fibronectin type-III" evidence="12">
    <location>
        <begin position="1638"/>
        <end position="1729"/>
    </location>
</feature>
<dbReference type="PRINTS" id="PR00013">
    <property type="entry name" value="FNTYPEII"/>
</dbReference>
<evidence type="ECO:0000256" key="10">
    <source>
        <dbReference type="SAM" id="MobiDB-lite"/>
    </source>
</evidence>
<feature type="domain" description="Fibronectin type-I" evidence="13">
    <location>
        <begin position="2342"/>
        <end position="2384"/>
    </location>
</feature>
<keyword evidence="16" id="KW-1185">Reference proteome</keyword>
<feature type="domain" description="Fibronectin type-I" evidence="13">
    <location>
        <begin position="524"/>
        <end position="566"/>
    </location>
</feature>
<dbReference type="CDD" id="cd00063">
    <property type="entry name" value="FN3"/>
    <property type="match status" value="16"/>
</dbReference>
<feature type="domain" description="Fibronectin type-III" evidence="12">
    <location>
        <begin position="1002"/>
        <end position="1089"/>
    </location>
</feature>
<evidence type="ECO:0000256" key="8">
    <source>
        <dbReference type="ARBA" id="ARBA00023180"/>
    </source>
</evidence>
<feature type="domain" description="Fibronectin type-III" evidence="12">
    <location>
        <begin position="1272"/>
        <end position="1360"/>
    </location>
</feature>
<dbReference type="InterPro" id="IPR000083">
    <property type="entry name" value="Fibronectin_type1"/>
</dbReference>
<feature type="domain" description="Fibronectin type-III" evidence="12">
    <location>
        <begin position="910"/>
        <end position="1001"/>
    </location>
</feature>
<dbReference type="GO" id="GO:0008360">
    <property type="term" value="P:regulation of cell shape"/>
    <property type="evidence" value="ECO:0007669"/>
    <property type="project" value="UniProtKB-KW"/>
</dbReference>
<feature type="domain" description="Fibronectin type-I" evidence="13">
    <location>
        <begin position="233"/>
        <end position="277"/>
    </location>
</feature>
<feature type="domain" description="Fibronectin type-III" evidence="12">
    <location>
        <begin position="1818"/>
        <end position="1907"/>
    </location>
</feature>
<evidence type="ECO:0000256" key="4">
    <source>
        <dbReference type="ARBA" id="ARBA00022737"/>
    </source>
</evidence>
<feature type="domain" description="Fibronectin type-III" evidence="12">
    <location>
        <begin position="814"/>
        <end position="903"/>
    </location>
</feature>
<dbReference type="InterPro" id="IPR050991">
    <property type="entry name" value="ECM_Regulatory_Proteins"/>
</dbReference>
<evidence type="ECO:0000256" key="7">
    <source>
        <dbReference type="ARBA" id="ARBA00023157"/>
    </source>
</evidence>
<evidence type="ECO:0000256" key="11">
    <source>
        <dbReference type="SAM" id="SignalP"/>
    </source>
</evidence>
<feature type="domain" description="Fibronectin type-I" evidence="13">
    <location>
        <begin position="2297"/>
        <end position="2341"/>
    </location>
</feature>
<keyword evidence="11" id="KW-0732">Signal</keyword>
<dbReference type="SUPFAM" id="SSF57603">
    <property type="entry name" value="FnI-like domain"/>
    <property type="match status" value="12"/>
</dbReference>
<evidence type="ECO:0000256" key="1">
    <source>
        <dbReference type="ARBA" id="ARBA00020368"/>
    </source>
</evidence>
<dbReference type="SUPFAM" id="SSF57440">
    <property type="entry name" value="Kringle-like"/>
    <property type="match status" value="2"/>
</dbReference>
<feature type="signal peptide" evidence="11">
    <location>
        <begin position="1"/>
        <end position="21"/>
    </location>
</feature>
<dbReference type="OrthoDB" id="261433at2759"/>
<dbReference type="InterPro" id="IPR036943">
    <property type="entry name" value="FN_type2_sf"/>
</dbReference>
<dbReference type="SMART" id="SM00058">
    <property type="entry name" value="FN1"/>
    <property type="match status" value="12"/>
</dbReference>
<dbReference type="PANTHER" id="PTHR46708">
    <property type="entry name" value="TENASCIN"/>
    <property type="match status" value="1"/>
</dbReference>
<dbReference type="FunFam" id="2.10.70.10:FF:000021">
    <property type="entry name" value="fibronectin isoform X1"/>
    <property type="match status" value="1"/>
</dbReference>
<feature type="domain" description="Fibronectin type-I" evidence="13">
    <location>
        <begin position="143"/>
        <end position="186"/>
    </location>
</feature>
<feature type="chain" id="PRO_5040441670" description="Fibronectin" evidence="11">
    <location>
        <begin position="22"/>
        <end position="2479"/>
    </location>
</feature>
<feature type="region of interest" description="Disordered" evidence="10">
    <location>
        <begin position="2084"/>
        <end position="2110"/>
    </location>
</feature>
<dbReference type="Gene3D" id="2.60.40.10">
    <property type="entry name" value="Immunoglobulins"/>
    <property type="match status" value="17"/>
</dbReference>
<dbReference type="GO" id="GO:0007507">
    <property type="term" value="P:heart development"/>
    <property type="evidence" value="ECO:0007669"/>
    <property type="project" value="TreeGrafter"/>
</dbReference>
<feature type="domain" description="Fibronectin type-III" evidence="12">
    <location>
        <begin position="1456"/>
        <end position="1543"/>
    </location>
</feature>
<dbReference type="PROSITE" id="PS51092">
    <property type="entry name" value="FN2_2"/>
    <property type="match status" value="2"/>
</dbReference>
<feature type="domain" description="Fibronectin type-III" evidence="12">
    <location>
        <begin position="1177"/>
        <end position="1271"/>
    </location>
</feature>
<evidence type="ECO:0000313" key="15">
    <source>
        <dbReference type="EMBL" id="KAJ8352783.1"/>
    </source>
</evidence>
<evidence type="ECO:0000313" key="16">
    <source>
        <dbReference type="Proteomes" id="UP001152622"/>
    </source>
</evidence>
<feature type="domain" description="Fibronectin type-I" evidence="13">
    <location>
        <begin position="567"/>
        <end position="610"/>
    </location>
</feature>
<dbReference type="GO" id="GO:0005615">
    <property type="term" value="C:extracellular space"/>
    <property type="evidence" value="ECO:0007669"/>
    <property type="project" value="UniProtKB-ARBA"/>
</dbReference>
<feature type="domain" description="Fibronectin type-I" evidence="13">
    <location>
        <begin position="99"/>
        <end position="142"/>
    </location>
</feature>